<evidence type="ECO:0000313" key="3">
    <source>
        <dbReference type="Proteomes" id="UP000593836"/>
    </source>
</evidence>
<feature type="transmembrane region" description="Helical" evidence="1">
    <location>
        <begin position="356"/>
        <end position="375"/>
    </location>
</feature>
<evidence type="ECO:0000256" key="1">
    <source>
        <dbReference type="SAM" id="Phobius"/>
    </source>
</evidence>
<feature type="transmembrane region" description="Helical" evidence="1">
    <location>
        <begin position="933"/>
        <end position="955"/>
    </location>
</feature>
<evidence type="ECO:0000313" key="2">
    <source>
        <dbReference type="EMBL" id="QOY55550.1"/>
    </source>
</evidence>
<dbReference type="Gene3D" id="3.30.2090.10">
    <property type="entry name" value="Multidrug efflux transporter AcrB TolC docking domain, DN and DC subdomains"/>
    <property type="match status" value="2"/>
</dbReference>
<sequence length="1041" mass="116074">MIRRFLEFAIDKPLLNHILLTFIVLLSIFAYVNIPKEIFPPMNMDKVTVSGGYAGTSADVLDKMVVKTIEDDLQNIDELDTIKTTIKNGSFSILVDIKPGSDNISVLNDVKDIISSVKKDLPADMAEPIAKVRLHSFPLVLIALAGDKTKKELLERADELKSELSRFKDLSEISIRGDAEDELVIKINEQKILAFGLSPSLAIESIRNISSIFPIGTIKERGSHLYISTYNGEKNQESIESTVISVGDFRVRIGDIADVSFKLSDESELSHYNGVRNVSLNISKSENGNSIELVKQIRELLKESSKKHPELQYEIYTDTSIWIKNRLNTVFANILFGLMLVFIAMLIFINRGIAMVVAIGIPVSFMIGLIVTELMGDSLNMLSLLGALIALGMLVDEAIVVAENIYRHLEEGMERREAAIVGALEMFPAVLAATLTTVFAFLPMLLLSGEMGMFIKIIPIMITVLLLSSLFEAFYFLPLHAHDFLRVSHDESFTKSIWKKLRSWHNTALHFVFKKKWLSLIVIVVTILSLTFVLIKNSKFQLFPDFDTTQIYVYGKVNINSELEDTEKIITDLEKKLLANIKSDDVSSITSVIGFTLDAKNVAETGEHLFHIFIDLHERAPTNVFDTYISPYLSIEYSKDVLKRNRSAKEIAVEVESIVKPFRNLKDKDGSVYDEVVVRVPGAGVVASDIEVSLSGNNEQKIIEGVKKLESALAEISGVNNVSNDANIGEKELKLRVNEYGQQLGFNEELISRELRTYYLKGEYAKMFNDSGLVRVKIESGINEKISSIDTIEVQVPSSNQYVLLSDVCDFIMIQGFVALKKEDGVRIRTVVASLDKKIQTSAEVMKKLEPTFGQLRSDGYKIDIKGEEKENNKNKKEMMRSAVIAIFLIFITLVWLFDSIKKSLIVISTIPLVLLGVYFGHMVMGINLTMPGMIGIVGLAGVVVNDGLIVVNFIKHASDTEELMKKAQTRLRPILLTSLTTVLGLSTLIFFASGQAMILQPMAISLGFGIACATVLNLIYVPLLYAVVFKIKDKEEISKI</sequence>
<feature type="transmembrane region" description="Helical" evidence="1">
    <location>
        <begin position="975"/>
        <end position="999"/>
    </location>
</feature>
<dbReference type="GO" id="GO:0042910">
    <property type="term" value="F:xenobiotic transmembrane transporter activity"/>
    <property type="evidence" value="ECO:0007669"/>
    <property type="project" value="TreeGrafter"/>
</dbReference>
<dbReference type="Gene3D" id="3.30.70.1320">
    <property type="entry name" value="Multidrug efflux transporter AcrB pore domain like"/>
    <property type="match status" value="1"/>
</dbReference>
<keyword evidence="1" id="KW-0472">Membrane</keyword>
<feature type="transmembrane region" description="Helical" evidence="1">
    <location>
        <begin position="330"/>
        <end position="349"/>
    </location>
</feature>
<gene>
    <name evidence="2" type="ORF">HUE87_04795</name>
</gene>
<dbReference type="Proteomes" id="UP000593836">
    <property type="component" value="Chromosome"/>
</dbReference>
<name>A0A7S7M261_9BACT</name>
<feature type="transmembrane region" description="Helical" evidence="1">
    <location>
        <begin position="454"/>
        <end position="477"/>
    </location>
</feature>
<feature type="transmembrane region" description="Helical" evidence="1">
    <location>
        <begin position="418"/>
        <end position="442"/>
    </location>
</feature>
<reference evidence="2 3" key="1">
    <citation type="submission" date="2020-05" db="EMBL/GenBank/DDBJ databases">
        <title>Sulfurimonas marisnigri, sp. nov., and Sulfurimonas baltica, sp. nov., manganese oxide reducing chemolithoautotrophs of the class Epsilonproteobacteria isolated from the pelagic redoxclines of the Black and Baltic Seas and emended description of the genus Sulfurimonas.</title>
        <authorList>
            <person name="Henkel J.V."/>
            <person name="Laudan C."/>
            <person name="Werner J."/>
            <person name="Neu T."/>
            <person name="Plewe S."/>
            <person name="Sproer C."/>
            <person name="Bunk B."/>
            <person name="Schulz-Vogt H.N."/>
        </authorList>
    </citation>
    <scope>NUCLEOTIDE SEQUENCE [LARGE SCALE GENOMIC DNA]</scope>
    <source>
        <strain evidence="2 3">SoZ1</strain>
    </source>
</reference>
<dbReference type="SUPFAM" id="SSF82866">
    <property type="entry name" value="Multidrug efflux transporter AcrB transmembrane domain"/>
    <property type="match status" value="2"/>
</dbReference>
<feature type="transmembrane region" description="Helical" evidence="1">
    <location>
        <begin position="905"/>
        <end position="927"/>
    </location>
</feature>
<dbReference type="EMBL" id="CP054493">
    <property type="protein sequence ID" value="QOY55550.1"/>
    <property type="molecule type" value="Genomic_DNA"/>
</dbReference>
<dbReference type="Gene3D" id="3.30.70.1430">
    <property type="entry name" value="Multidrug efflux transporter AcrB pore domain"/>
    <property type="match status" value="2"/>
</dbReference>
<dbReference type="AlphaFoldDB" id="A0A7S7M261"/>
<keyword evidence="3" id="KW-1185">Reference proteome</keyword>
<dbReference type="Pfam" id="PF00873">
    <property type="entry name" value="ACR_tran"/>
    <property type="match status" value="1"/>
</dbReference>
<dbReference type="SUPFAM" id="SSF82693">
    <property type="entry name" value="Multidrug efflux transporter AcrB pore domain, PN1, PN2, PC1 and PC2 subdomains"/>
    <property type="match status" value="2"/>
</dbReference>
<keyword evidence="1" id="KW-0812">Transmembrane</keyword>
<accession>A0A7S7M261</accession>
<dbReference type="GO" id="GO:0005886">
    <property type="term" value="C:plasma membrane"/>
    <property type="evidence" value="ECO:0007669"/>
    <property type="project" value="TreeGrafter"/>
</dbReference>
<keyword evidence="1" id="KW-1133">Transmembrane helix</keyword>
<dbReference type="PANTHER" id="PTHR32063:SF33">
    <property type="entry name" value="RND SUPERFAMILY EFFLUX PUMP PERMEASE COMPONENT"/>
    <property type="match status" value="1"/>
</dbReference>
<feature type="transmembrane region" description="Helical" evidence="1">
    <location>
        <begin position="517"/>
        <end position="535"/>
    </location>
</feature>
<dbReference type="PRINTS" id="PR00702">
    <property type="entry name" value="ACRIFLAVINRP"/>
</dbReference>
<feature type="transmembrane region" description="Helical" evidence="1">
    <location>
        <begin position="14"/>
        <end position="34"/>
    </location>
</feature>
<dbReference type="Gene3D" id="1.20.1640.10">
    <property type="entry name" value="Multidrug efflux transporter AcrB transmembrane domain"/>
    <property type="match status" value="2"/>
</dbReference>
<feature type="transmembrane region" description="Helical" evidence="1">
    <location>
        <begin position="879"/>
        <end position="898"/>
    </location>
</feature>
<dbReference type="KEGG" id="smas:HUE87_04795"/>
<proteinExistence type="predicted"/>
<dbReference type="RefSeq" id="WP_194367589.1">
    <property type="nucleotide sequence ID" value="NZ_CP054493.1"/>
</dbReference>
<dbReference type="InterPro" id="IPR001036">
    <property type="entry name" value="Acrflvin-R"/>
</dbReference>
<dbReference type="InterPro" id="IPR027463">
    <property type="entry name" value="AcrB_DN_DC_subdom"/>
</dbReference>
<dbReference type="PANTHER" id="PTHR32063">
    <property type="match status" value="1"/>
</dbReference>
<feature type="transmembrane region" description="Helical" evidence="1">
    <location>
        <begin position="1005"/>
        <end position="1030"/>
    </location>
</feature>
<organism evidence="2 3">
    <name type="scientific">Candidatus Sulfurimonas marisnigri</name>
    <dbReference type="NCBI Taxonomy" id="2740405"/>
    <lineage>
        <taxon>Bacteria</taxon>
        <taxon>Pseudomonadati</taxon>
        <taxon>Campylobacterota</taxon>
        <taxon>Epsilonproteobacteria</taxon>
        <taxon>Campylobacterales</taxon>
        <taxon>Sulfurimonadaceae</taxon>
        <taxon>Sulfurimonas</taxon>
    </lineage>
</organism>
<dbReference type="Gene3D" id="3.30.70.1440">
    <property type="entry name" value="Multidrug efflux transporter AcrB pore domain"/>
    <property type="match status" value="1"/>
</dbReference>
<protein>
    <submittedName>
        <fullName evidence="2">Efflux RND transporter permease subunit</fullName>
    </submittedName>
</protein>
<feature type="transmembrane region" description="Helical" evidence="1">
    <location>
        <begin position="381"/>
        <end position="406"/>
    </location>
</feature>